<dbReference type="SUPFAM" id="SSF50621">
    <property type="entry name" value="Alanine racemase C-terminal domain-like"/>
    <property type="match status" value="1"/>
</dbReference>
<dbReference type="InterPro" id="IPR001608">
    <property type="entry name" value="Ala_racemase_N"/>
</dbReference>
<dbReference type="HAMAP" id="MF_01201">
    <property type="entry name" value="Ala_racemase"/>
    <property type="match status" value="1"/>
</dbReference>
<dbReference type="SMART" id="SM01005">
    <property type="entry name" value="Ala_racemase_C"/>
    <property type="match status" value="1"/>
</dbReference>
<organism evidence="6 7">
    <name type="scientific">Paenibacillus cisolokensis</name>
    <dbReference type="NCBI Taxonomy" id="1658519"/>
    <lineage>
        <taxon>Bacteria</taxon>
        <taxon>Bacillati</taxon>
        <taxon>Bacillota</taxon>
        <taxon>Bacilli</taxon>
        <taxon>Bacillales</taxon>
        <taxon>Paenibacillaceae</taxon>
        <taxon>Paenibacillus</taxon>
    </lineage>
</organism>
<gene>
    <name evidence="6" type="ORF">PACILC2_43710</name>
</gene>
<dbReference type="Pfam" id="PF01168">
    <property type="entry name" value="Ala_racemase_N"/>
    <property type="match status" value="1"/>
</dbReference>
<dbReference type="SUPFAM" id="SSF51419">
    <property type="entry name" value="PLP-binding barrel"/>
    <property type="match status" value="1"/>
</dbReference>
<evidence type="ECO:0000259" key="5">
    <source>
        <dbReference type="SMART" id="SM01005"/>
    </source>
</evidence>
<evidence type="ECO:0000256" key="3">
    <source>
        <dbReference type="ARBA" id="ARBA00023235"/>
    </source>
</evidence>
<dbReference type="Pfam" id="PF00842">
    <property type="entry name" value="Ala_racemase_C"/>
    <property type="match status" value="1"/>
</dbReference>
<dbReference type="InterPro" id="IPR000821">
    <property type="entry name" value="Ala_racemase"/>
</dbReference>
<evidence type="ECO:0000256" key="4">
    <source>
        <dbReference type="HAMAP-Rule" id="MF_01201"/>
    </source>
</evidence>
<keyword evidence="2 4" id="KW-0663">Pyridoxal phosphate</keyword>
<feature type="active site" description="Proton acceptor; specific for D-alanine" evidence="4">
    <location>
        <position position="54"/>
    </location>
</feature>
<evidence type="ECO:0000256" key="2">
    <source>
        <dbReference type="ARBA" id="ARBA00022898"/>
    </source>
</evidence>
<dbReference type="InterPro" id="IPR029066">
    <property type="entry name" value="PLP-binding_barrel"/>
</dbReference>
<dbReference type="PRINTS" id="PR00992">
    <property type="entry name" value="ALARACEMASE"/>
</dbReference>
<dbReference type="Gene3D" id="3.20.20.10">
    <property type="entry name" value="Alanine racemase"/>
    <property type="match status" value="1"/>
</dbReference>
<comment type="function">
    <text evidence="4">Catalyzes the interconversion of L-alanine and D-alanine. May also act on other amino acids.</text>
</comment>
<dbReference type="EMBL" id="BOVJ01000153">
    <property type="protein sequence ID" value="GIQ65803.1"/>
    <property type="molecule type" value="Genomic_DNA"/>
</dbReference>
<keyword evidence="7" id="KW-1185">Reference proteome</keyword>
<feature type="domain" description="Alanine racemase C-terminal" evidence="5">
    <location>
        <begin position="262"/>
        <end position="387"/>
    </location>
</feature>
<dbReference type="InterPro" id="IPR020622">
    <property type="entry name" value="Ala_racemase_pyridoxalP-BS"/>
</dbReference>
<dbReference type="InterPro" id="IPR011079">
    <property type="entry name" value="Ala_racemase_C"/>
</dbReference>
<dbReference type="Proteomes" id="UP000680304">
    <property type="component" value="Unassembled WGS sequence"/>
</dbReference>
<comment type="cofactor">
    <cofactor evidence="1 4">
        <name>pyridoxal 5'-phosphate</name>
        <dbReference type="ChEBI" id="CHEBI:597326"/>
    </cofactor>
</comment>
<keyword evidence="3 4" id="KW-0413">Isomerase</keyword>
<name>A0ABQ4NC56_9BACL</name>
<comment type="pathway">
    <text evidence="4">Amino-acid biosynthesis; D-alanine biosynthesis; D-alanine from L-alanine: step 1/1.</text>
</comment>
<proteinExistence type="inferred from homology"/>
<evidence type="ECO:0000313" key="6">
    <source>
        <dbReference type="EMBL" id="GIQ65803.1"/>
    </source>
</evidence>
<dbReference type="PANTHER" id="PTHR30511">
    <property type="entry name" value="ALANINE RACEMASE"/>
    <property type="match status" value="1"/>
</dbReference>
<reference evidence="6 7" key="1">
    <citation type="submission" date="2021-04" db="EMBL/GenBank/DDBJ databases">
        <title>Draft genome sequence of Paenibacillus cisolokensis, LC2-13A.</title>
        <authorList>
            <person name="Uke A."/>
            <person name="Chhe C."/>
            <person name="Baramee S."/>
            <person name="Kosugi A."/>
        </authorList>
    </citation>
    <scope>NUCLEOTIDE SEQUENCE [LARGE SCALE GENOMIC DNA]</scope>
    <source>
        <strain evidence="6 7">LC2-13A</strain>
    </source>
</reference>
<dbReference type="PANTHER" id="PTHR30511:SF0">
    <property type="entry name" value="ALANINE RACEMASE, CATABOLIC-RELATED"/>
    <property type="match status" value="1"/>
</dbReference>
<dbReference type="RefSeq" id="WP_244863666.1">
    <property type="nucleotide sequence ID" value="NZ_BOVJ01000153.1"/>
</dbReference>
<dbReference type="NCBIfam" id="TIGR00492">
    <property type="entry name" value="alr"/>
    <property type="match status" value="1"/>
</dbReference>
<dbReference type="CDD" id="cd00430">
    <property type="entry name" value="PLPDE_III_AR"/>
    <property type="match status" value="1"/>
</dbReference>
<feature type="active site" description="Proton acceptor; specific for L-alanine" evidence="4">
    <location>
        <position position="283"/>
    </location>
</feature>
<feature type="modified residue" description="N6-(pyridoxal phosphate)lysine" evidence="4">
    <location>
        <position position="54"/>
    </location>
</feature>
<dbReference type="PROSITE" id="PS00395">
    <property type="entry name" value="ALANINE_RACEMASE"/>
    <property type="match status" value="1"/>
</dbReference>
<dbReference type="EC" id="5.1.1.1" evidence="4"/>
<feature type="binding site" evidence="4">
    <location>
        <position position="151"/>
    </location>
    <ligand>
        <name>substrate</name>
    </ligand>
</feature>
<evidence type="ECO:0000313" key="7">
    <source>
        <dbReference type="Proteomes" id="UP000680304"/>
    </source>
</evidence>
<dbReference type="InterPro" id="IPR009006">
    <property type="entry name" value="Ala_racemase/Decarboxylase_C"/>
</dbReference>
<protein>
    <recommendedName>
        <fullName evidence="4">Alanine racemase</fullName>
        <ecNumber evidence="4">5.1.1.1</ecNumber>
    </recommendedName>
</protein>
<dbReference type="Gene3D" id="2.40.37.10">
    <property type="entry name" value="Lyase, Ornithine Decarboxylase, Chain A, domain 1"/>
    <property type="match status" value="1"/>
</dbReference>
<comment type="catalytic activity">
    <reaction evidence="4">
        <text>L-alanine = D-alanine</text>
        <dbReference type="Rhea" id="RHEA:20249"/>
        <dbReference type="ChEBI" id="CHEBI:57416"/>
        <dbReference type="ChEBI" id="CHEBI:57972"/>
        <dbReference type="EC" id="5.1.1.1"/>
    </reaction>
</comment>
<accession>A0ABQ4NC56</accession>
<feature type="binding site" evidence="4">
    <location>
        <position position="330"/>
    </location>
    <ligand>
        <name>substrate</name>
    </ligand>
</feature>
<evidence type="ECO:0000256" key="1">
    <source>
        <dbReference type="ARBA" id="ARBA00001933"/>
    </source>
</evidence>
<sequence>MKAVKTVKTVENRSKGVELSYQTWAEIHLDRIERNVRTIRSRLPAGCKMMAVVKADGYGHGAVQAAAAAIRAGADELAVSRLDEAVRLRQNGIDVPILTLGPIAPREADIAAEHQIAVPVFQAEWLRDMRESRTSPKPLPVHIKMDTGMGRIGIRTKREFEEMLPLLAAGGIDVKGVYTHLATANQADTGYCEKQLARFAEMRGWLDEAGFRDVTAHCANSAAALRDPVYAMDMVRVGASIFGIHTCDEEVRGRHGVPLLPTLSLHTTIIHVKRVAAGECIGYDRSYTAQDDEWIATVPLGYGDGCFRGYAGLELLVDGERAPIVGNICMDQLMIRLPRHYPVGTKATLIGRQRDEAVTLDDLARHIGTIPQQVLLMIAARVPRVYLRE</sequence>
<comment type="caution">
    <text evidence="6">The sequence shown here is derived from an EMBL/GenBank/DDBJ whole genome shotgun (WGS) entry which is preliminary data.</text>
</comment>
<comment type="similarity">
    <text evidence="4">Belongs to the alanine racemase family.</text>
</comment>